<dbReference type="EMBL" id="MSFK01000013">
    <property type="protein sequence ID" value="PWY88078.1"/>
    <property type="molecule type" value="Genomic_DNA"/>
</dbReference>
<dbReference type="AlphaFoldDB" id="A0A317WT28"/>
<keyword evidence="2" id="KW-1133">Transmembrane helix</keyword>
<evidence type="ECO:0000256" key="1">
    <source>
        <dbReference type="SAM" id="MobiDB-lite"/>
    </source>
</evidence>
<dbReference type="Proteomes" id="UP000246702">
    <property type="component" value="Unassembled WGS sequence"/>
</dbReference>
<proteinExistence type="predicted"/>
<evidence type="ECO:0000313" key="3">
    <source>
        <dbReference type="EMBL" id="PWY88078.1"/>
    </source>
</evidence>
<feature type="region of interest" description="Disordered" evidence="1">
    <location>
        <begin position="1"/>
        <end position="21"/>
    </location>
</feature>
<gene>
    <name evidence="3" type="ORF">BO94DRAFT_64160</name>
</gene>
<evidence type="ECO:0000313" key="4">
    <source>
        <dbReference type="Proteomes" id="UP000246702"/>
    </source>
</evidence>
<accession>A0A317WT28</accession>
<keyword evidence="4" id="KW-1185">Reference proteome</keyword>
<organism evidence="3 4">
    <name type="scientific">Aspergillus sclerotioniger CBS 115572</name>
    <dbReference type="NCBI Taxonomy" id="1450535"/>
    <lineage>
        <taxon>Eukaryota</taxon>
        <taxon>Fungi</taxon>
        <taxon>Dikarya</taxon>
        <taxon>Ascomycota</taxon>
        <taxon>Pezizomycotina</taxon>
        <taxon>Eurotiomycetes</taxon>
        <taxon>Eurotiomycetidae</taxon>
        <taxon>Eurotiales</taxon>
        <taxon>Aspergillaceae</taxon>
        <taxon>Aspergillus</taxon>
        <taxon>Aspergillus subgen. Circumdati</taxon>
    </lineage>
</organism>
<evidence type="ECO:0000256" key="2">
    <source>
        <dbReference type="SAM" id="Phobius"/>
    </source>
</evidence>
<sequence length="126" mass="13894">MKRRGENDEVSTGPGPSSQATCQPAVRVRDLAVGCIAASSSIHPSMLAVSFCGLEIFPFVSFSFLIARSFLAFDRPWLAPWLTSFSSFVSTILLSTPLLFPFLLTPSVCRSVSLWLTPLSYTYPYY</sequence>
<reference evidence="3 4" key="1">
    <citation type="submission" date="2016-12" db="EMBL/GenBank/DDBJ databases">
        <title>The genomes of Aspergillus section Nigri reveals drivers in fungal speciation.</title>
        <authorList>
            <consortium name="DOE Joint Genome Institute"/>
            <person name="Vesth T.C."/>
            <person name="Nybo J."/>
            <person name="Theobald S."/>
            <person name="Brandl J."/>
            <person name="Frisvad J.C."/>
            <person name="Nielsen K.F."/>
            <person name="Lyhne E.K."/>
            <person name="Kogle M.E."/>
            <person name="Kuo A."/>
            <person name="Riley R."/>
            <person name="Clum A."/>
            <person name="Nolan M."/>
            <person name="Lipzen A."/>
            <person name="Salamov A."/>
            <person name="Henrissat B."/>
            <person name="Wiebenga A."/>
            <person name="De Vries R.P."/>
            <person name="Grigoriev I.V."/>
            <person name="Mortensen U.H."/>
            <person name="Andersen M.R."/>
            <person name="Baker S.E."/>
        </authorList>
    </citation>
    <scope>NUCLEOTIDE SEQUENCE [LARGE SCALE GENOMIC DNA]</scope>
    <source>
        <strain evidence="3 4">CBS 115572</strain>
    </source>
</reference>
<keyword evidence="2" id="KW-0812">Transmembrane</keyword>
<comment type="caution">
    <text evidence="3">The sequence shown here is derived from an EMBL/GenBank/DDBJ whole genome shotgun (WGS) entry which is preliminary data.</text>
</comment>
<feature type="transmembrane region" description="Helical" evidence="2">
    <location>
        <begin position="46"/>
        <end position="66"/>
    </location>
</feature>
<feature type="transmembrane region" description="Helical" evidence="2">
    <location>
        <begin position="78"/>
        <end position="104"/>
    </location>
</feature>
<name>A0A317WT28_9EURO</name>
<keyword evidence="2" id="KW-0472">Membrane</keyword>
<dbReference type="GeneID" id="37119708"/>
<dbReference type="RefSeq" id="XP_025467861.1">
    <property type="nucleotide sequence ID" value="XM_025617565.1"/>
</dbReference>
<protein>
    <submittedName>
        <fullName evidence="3">Uncharacterized protein</fullName>
    </submittedName>
</protein>